<dbReference type="SMART" id="SM00091">
    <property type="entry name" value="PAS"/>
    <property type="match status" value="1"/>
</dbReference>
<dbReference type="PANTHER" id="PTHR42878">
    <property type="entry name" value="TWO-COMPONENT HISTIDINE KINASE"/>
    <property type="match status" value="1"/>
</dbReference>
<evidence type="ECO:0000259" key="7">
    <source>
        <dbReference type="PROSITE" id="PS50109"/>
    </source>
</evidence>
<dbReference type="InterPro" id="IPR050351">
    <property type="entry name" value="BphY/WalK/GraS-like"/>
</dbReference>
<feature type="coiled-coil region" evidence="6">
    <location>
        <begin position="422"/>
        <end position="449"/>
    </location>
</feature>
<dbReference type="Pfam" id="PF00989">
    <property type="entry name" value="PAS"/>
    <property type="match status" value="1"/>
</dbReference>
<gene>
    <name evidence="10" type="ORF">ACFR9U_05630</name>
</gene>
<dbReference type="InterPro" id="IPR035965">
    <property type="entry name" value="PAS-like_dom_sf"/>
</dbReference>
<comment type="caution">
    <text evidence="10">The sequence shown here is derived from an EMBL/GenBank/DDBJ whole genome shotgun (WGS) entry which is preliminary data.</text>
</comment>
<evidence type="ECO:0000256" key="1">
    <source>
        <dbReference type="ARBA" id="ARBA00000085"/>
    </source>
</evidence>
<dbReference type="Gene3D" id="3.30.450.20">
    <property type="entry name" value="PAS domain"/>
    <property type="match status" value="2"/>
</dbReference>
<keyword evidence="4" id="KW-0418">Kinase</keyword>
<dbReference type="NCBIfam" id="TIGR00229">
    <property type="entry name" value="sensory_box"/>
    <property type="match status" value="1"/>
</dbReference>
<keyword evidence="11" id="KW-1185">Reference proteome</keyword>
<dbReference type="EC" id="2.7.13.3" evidence="2"/>
<dbReference type="PROSITE" id="PS50109">
    <property type="entry name" value="HIS_KIN"/>
    <property type="match status" value="1"/>
</dbReference>
<dbReference type="RefSeq" id="WP_247379690.1">
    <property type="nucleotide sequence ID" value="NZ_JALLGV010000007.1"/>
</dbReference>
<name>A0ABD6C802_9EURY</name>
<dbReference type="Proteomes" id="UP001597119">
    <property type="component" value="Unassembled WGS sequence"/>
</dbReference>
<dbReference type="SMART" id="SM00086">
    <property type="entry name" value="PAC"/>
    <property type="match status" value="2"/>
</dbReference>
<dbReference type="InterPro" id="IPR001610">
    <property type="entry name" value="PAC"/>
</dbReference>
<feature type="domain" description="PAS" evidence="8">
    <location>
        <begin position="201"/>
        <end position="247"/>
    </location>
</feature>
<dbReference type="GO" id="GO:0004673">
    <property type="term" value="F:protein histidine kinase activity"/>
    <property type="evidence" value="ECO:0007669"/>
    <property type="project" value="UniProtKB-EC"/>
</dbReference>
<dbReference type="InterPro" id="IPR036890">
    <property type="entry name" value="HATPase_C_sf"/>
</dbReference>
<evidence type="ECO:0000256" key="5">
    <source>
        <dbReference type="ARBA" id="ARBA00023136"/>
    </source>
</evidence>
<dbReference type="Gene3D" id="3.30.565.10">
    <property type="entry name" value="Histidine kinase-like ATPase, C-terminal domain"/>
    <property type="match status" value="1"/>
</dbReference>
<evidence type="ECO:0000259" key="9">
    <source>
        <dbReference type="PROSITE" id="PS50113"/>
    </source>
</evidence>
<evidence type="ECO:0000259" key="8">
    <source>
        <dbReference type="PROSITE" id="PS50112"/>
    </source>
</evidence>
<keyword evidence="3" id="KW-0808">Transferase</keyword>
<dbReference type="InterPro" id="IPR005467">
    <property type="entry name" value="His_kinase_dom"/>
</dbReference>
<sequence>MAFSLYLLYRVRDFRFGFLTLLLSLMATRQLLTLFDLVPRFAELPGLVVSVLGVVVVYYLLQYTRREAAIKDRLREANRELRRNQTYLEATVAASPDDLVVFDADGRCRDVFASGPSEMSADLAGERVADVRPDVVADAIRDAIETTVETGATERIEYALHDGDEPRWYEGRTARIRTVGADDRVLFIRRDVTDRREREQTLRRFRQAVEAAGAAIYITDRDEEIQYVNPAFEEITGYAEAEALGETPRILSSGEHDASYYEDLWATILDGETWREEIVNERKSGERYYANQTITPIVDADGSIDEFVAIQIDTTERKNRERHLLVLDRVLRHNLRNDMNVILGHVEQIEAAADTDAAADASVVRETVRSLLSKADTERKIVRLIAENQRPRAMDVTTVLEDQVAAARQTWPAATIDVEAPAEATAVAIDELDEAIAELLQNAIEHCDRAPVVTVSVSVASDSVTVRIADNGPGIPEQERQILSGQGDIDSLYHGSGIGLWFVYWVVQLSNGRLSFEANDPRGSVVVLEFPADSDRRRDG</sequence>
<feature type="domain" description="Histidine kinase" evidence="7">
    <location>
        <begin position="330"/>
        <end position="534"/>
    </location>
</feature>
<dbReference type="InterPro" id="IPR003594">
    <property type="entry name" value="HATPase_dom"/>
</dbReference>
<dbReference type="Pfam" id="PF02518">
    <property type="entry name" value="HATPase_c"/>
    <property type="match status" value="1"/>
</dbReference>
<dbReference type="InterPro" id="IPR004358">
    <property type="entry name" value="Sig_transdc_His_kin-like_C"/>
</dbReference>
<feature type="domain" description="PAC" evidence="9">
    <location>
        <begin position="272"/>
        <end position="326"/>
    </location>
</feature>
<dbReference type="CDD" id="cd00075">
    <property type="entry name" value="HATPase"/>
    <property type="match status" value="1"/>
</dbReference>
<reference evidence="10 11" key="1">
    <citation type="journal article" date="2019" name="Int. J. Syst. Evol. Microbiol.">
        <title>The Global Catalogue of Microorganisms (GCM) 10K type strain sequencing project: providing services to taxonomists for standard genome sequencing and annotation.</title>
        <authorList>
            <consortium name="The Broad Institute Genomics Platform"/>
            <consortium name="The Broad Institute Genome Sequencing Center for Infectious Disease"/>
            <person name="Wu L."/>
            <person name="Ma J."/>
        </authorList>
    </citation>
    <scope>NUCLEOTIDE SEQUENCE [LARGE SCALE GENOMIC DNA]</scope>
    <source>
        <strain evidence="10 11">CGMCC 1.12125</strain>
    </source>
</reference>
<proteinExistence type="predicted"/>
<dbReference type="SUPFAM" id="SSF55874">
    <property type="entry name" value="ATPase domain of HSP90 chaperone/DNA topoisomerase II/histidine kinase"/>
    <property type="match status" value="1"/>
</dbReference>
<evidence type="ECO:0000313" key="10">
    <source>
        <dbReference type="EMBL" id="MFD1586453.1"/>
    </source>
</evidence>
<dbReference type="PRINTS" id="PR00344">
    <property type="entry name" value="BCTRLSENSOR"/>
</dbReference>
<dbReference type="SUPFAM" id="SSF55785">
    <property type="entry name" value="PYP-like sensor domain (PAS domain)"/>
    <property type="match status" value="2"/>
</dbReference>
<dbReference type="PANTHER" id="PTHR42878:SF15">
    <property type="entry name" value="BACTERIOPHYTOCHROME"/>
    <property type="match status" value="1"/>
</dbReference>
<dbReference type="PROSITE" id="PS50112">
    <property type="entry name" value="PAS"/>
    <property type="match status" value="1"/>
</dbReference>
<evidence type="ECO:0000256" key="3">
    <source>
        <dbReference type="ARBA" id="ARBA00022679"/>
    </source>
</evidence>
<dbReference type="PROSITE" id="PS50113">
    <property type="entry name" value="PAC"/>
    <property type="match status" value="1"/>
</dbReference>
<evidence type="ECO:0000256" key="2">
    <source>
        <dbReference type="ARBA" id="ARBA00012438"/>
    </source>
</evidence>
<dbReference type="InterPro" id="IPR000014">
    <property type="entry name" value="PAS"/>
</dbReference>
<dbReference type="InterPro" id="IPR013656">
    <property type="entry name" value="PAS_4"/>
</dbReference>
<dbReference type="CDD" id="cd00130">
    <property type="entry name" value="PAS"/>
    <property type="match status" value="1"/>
</dbReference>
<evidence type="ECO:0000313" key="11">
    <source>
        <dbReference type="Proteomes" id="UP001597119"/>
    </source>
</evidence>
<dbReference type="AlphaFoldDB" id="A0ABD6C802"/>
<protein>
    <recommendedName>
        <fullName evidence="2">histidine kinase</fullName>
        <ecNumber evidence="2">2.7.13.3</ecNumber>
    </recommendedName>
</protein>
<feature type="coiled-coil region" evidence="6">
    <location>
        <begin position="60"/>
        <end position="91"/>
    </location>
</feature>
<organism evidence="10 11">
    <name type="scientific">Halorientalis brevis</name>
    <dbReference type="NCBI Taxonomy" id="1126241"/>
    <lineage>
        <taxon>Archaea</taxon>
        <taxon>Methanobacteriati</taxon>
        <taxon>Methanobacteriota</taxon>
        <taxon>Stenosarchaea group</taxon>
        <taxon>Halobacteria</taxon>
        <taxon>Halobacteriales</taxon>
        <taxon>Haloarculaceae</taxon>
        <taxon>Halorientalis</taxon>
    </lineage>
</organism>
<dbReference type="Pfam" id="PF08448">
    <property type="entry name" value="PAS_4"/>
    <property type="match status" value="1"/>
</dbReference>
<dbReference type="GO" id="GO:0016020">
    <property type="term" value="C:membrane"/>
    <property type="evidence" value="ECO:0007669"/>
    <property type="project" value="UniProtKB-SubCell"/>
</dbReference>
<dbReference type="EMBL" id="JBHUDJ010000002">
    <property type="protein sequence ID" value="MFD1586453.1"/>
    <property type="molecule type" value="Genomic_DNA"/>
</dbReference>
<evidence type="ECO:0000256" key="6">
    <source>
        <dbReference type="SAM" id="Coils"/>
    </source>
</evidence>
<accession>A0ABD6C802</accession>
<comment type="catalytic activity">
    <reaction evidence="1">
        <text>ATP + protein L-histidine = ADP + protein N-phospho-L-histidine.</text>
        <dbReference type="EC" id="2.7.13.3"/>
    </reaction>
</comment>
<dbReference type="SMART" id="SM00387">
    <property type="entry name" value="HATPase_c"/>
    <property type="match status" value="1"/>
</dbReference>
<evidence type="ECO:0000256" key="4">
    <source>
        <dbReference type="ARBA" id="ARBA00022777"/>
    </source>
</evidence>
<keyword evidence="5" id="KW-0472">Membrane</keyword>
<keyword evidence="6" id="KW-0175">Coiled coil</keyword>
<dbReference type="InterPro" id="IPR000700">
    <property type="entry name" value="PAS-assoc_C"/>
</dbReference>
<dbReference type="InterPro" id="IPR013767">
    <property type="entry name" value="PAS_fold"/>
</dbReference>